<dbReference type="InterPro" id="IPR006342">
    <property type="entry name" value="FkbM_mtfrase"/>
</dbReference>
<keyword evidence="2" id="KW-0808">Transferase</keyword>
<gene>
    <name evidence="2" type="ORF">KQ910_17495</name>
</gene>
<evidence type="ECO:0000259" key="1">
    <source>
        <dbReference type="Pfam" id="PF05050"/>
    </source>
</evidence>
<dbReference type="Proteomes" id="UP000727907">
    <property type="component" value="Unassembled WGS sequence"/>
</dbReference>
<dbReference type="RefSeq" id="WP_216963026.1">
    <property type="nucleotide sequence ID" value="NZ_JAHOPB010000001.1"/>
</dbReference>
<comment type="caution">
    <text evidence="2">The sequence shown here is derived from an EMBL/GenBank/DDBJ whole genome shotgun (WGS) entry which is preliminary data.</text>
</comment>
<keyword evidence="2" id="KW-0489">Methyltransferase</keyword>
<dbReference type="GO" id="GO:0032259">
    <property type="term" value="P:methylation"/>
    <property type="evidence" value="ECO:0007669"/>
    <property type="project" value="UniProtKB-KW"/>
</dbReference>
<name>A0ABS6ILV4_9HYPH</name>
<organism evidence="2 3">
    <name type="scientific">Reyranella humidisoli</name>
    <dbReference type="NCBI Taxonomy" id="2849149"/>
    <lineage>
        <taxon>Bacteria</taxon>
        <taxon>Pseudomonadati</taxon>
        <taxon>Pseudomonadota</taxon>
        <taxon>Alphaproteobacteria</taxon>
        <taxon>Hyphomicrobiales</taxon>
        <taxon>Reyranellaceae</taxon>
        <taxon>Reyranella</taxon>
    </lineage>
</organism>
<dbReference type="GO" id="GO:0008168">
    <property type="term" value="F:methyltransferase activity"/>
    <property type="evidence" value="ECO:0007669"/>
    <property type="project" value="UniProtKB-KW"/>
</dbReference>
<reference evidence="2 3" key="1">
    <citation type="submission" date="2021-06" db="EMBL/GenBank/DDBJ databases">
        <authorList>
            <person name="Lee D.H."/>
        </authorList>
    </citation>
    <scope>NUCLEOTIDE SEQUENCE [LARGE SCALE GENOMIC DNA]</scope>
    <source>
        <strain evidence="2 3">MMS21-HV4-11</strain>
    </source>
</reference>
<proteinExistence type="predicted"/>
<sequence length="342" mass="37632">MSTAFAAYLAGSLSSERFTFIDIGCSGGIDPAWRVFGDRLRSLAFDASLDECERLTREETHPDVKYLGGFVGLKADHPFTHAAAGKPPQVRNPFARTSAARAYHLKRERMATATLKEKLHVNAWNLTKLGDPNNPIIVPDVLSDLGWTDIDLLKIDIDGPDFHVLHSFDDKFDRLNVLAARLEVNLCGGTDPTEHTFHNTDRFMRDRGFELLALDVRNYSMAALPSPFAITSPAQTQTGRPFQAEAFYARDPAGPDWRHIVDAMSAEKLGKLAAIFSVWGQPDAAAELLTLFRDRLAAVIDVDLGLELLAGQAQIGRGKADSYANYIAAFEADAPSFYPPPN</sequence>
<accession>A0ABS6ILV4</accession>
<protein>
    <submittedName>
        <fullName evidence="2">FkbM family methyltransferase</fullName>
    </submittedName>
</protein>
<feature type="domain" description="Methyltransferase FkbM" evidence="1">
    <location>
        <begin position="143"/>
        <end position="211"/>
    </location>
</feature>
<keyword evidence="3" id="KW-1185">Reference proteome</keyword>
<dbReference type="Pfam" id="PF05050">
    <property type="entry name" value="Methyltransf_21"/>
    <property type="match status" value="1"/>
</dbReference>
<evidence type="ECO:0000313" key="2">
    <source>
        <dbReference type="EMBL" id="MBU8875572.1"/>
    </source>
</evidence>
<evidence type="ECO:0000313" key="3">
    <source>
        <dbReference type="Proteomes" id="UP000727907"/>
    </source>
</evidence>
<dbReference type="EMBL" id="JAHOPB010000001">
    <property type="protein sequence ID" value="MBU8875572.1"/>
    <property type="molecule type" value="Genomic_DNA"/>
</dbReference>